<dbReference type="InterPro" id="IPR033121">
    <property type="entry name" value="PEPTIDASE_A1"/>
</dbReference>
<sequence length="221" mass="24428">MRINGKQVPINSSLLTINKENGLGGTRISSDFPYGVLESSIYKAFTKLFVKEASSSRFNLTTISTFVKPYGVCYSAERVTVTNGSPVVPTIDLVLHRDDVVWRLGGANSMVRVTNKKKKLDVWCLGFVNGGTPNKTSIVIGGKQLEENLVQFDLDNNRFGFTSSLASRSLSCADFKDYNTKAGRAFDETGQTGLFDTATLNIQNALIIINKAKYMKLWMMK</sequence>
<evidence type="ECO:0000259" key="2">
    <source>
        <dbReference type="PROSITE" id="PS51767"/>
    </source>
</evidence>
<dbReference type="EMBL" id="JASCZI010060446">
    <property type="protein sequence ID" value="MED6131729.1"/>
    <property type="molecule type" value="Genomic_DNA"/>
</dbReference>
<organism evidence="3 4">
    <name type="scientific">Stylosanthes scabra</name>
    <dbReference type="NCBI Taxonomy" id="79078"/>
    <lineage>
        <taxon>Eukaryota</taxon>
        <taxon>Viridiplantae</taxon>
        <taxon>Streptophyta</taxon>
        <taxon>Embryophyta</taxon>
        <taxon>Tracheophyta</taxon>
        <taxon>Spermatophyta</taxon>
        <taxon>Magnoliopsida</taxon>
        <taxon>eudicotyledons</taxon>
        <taxon>Gunneridae</taxon>
        <taxon>Pentapetalae</taxon>
        <taxon>rosids</taxon>
        <taxon>fabids</taxon>
        <taxon>Fabales</taxon>
        <taxon>Fabaceae</taxon>
        <taxon>Papilionoideae</taxon>
        <taxon>50 kb inversion clade</taxon>
        <taxon>dalbergioids sensu lato</taxon>
        <taxon>Dalbergieae</taxon>
        <taxon>Pterocarpus clade</taxon>
        <taxon>Stylosanthes</taxon>
    </lineage>
</organism>
<proteinExistence type="inferred from homology"/>
<dbReference type="PANTHER" id="PTHR47965:SF6">
    <property type="entry name" value="ASPARTIC PROTEINASE GIP1-RELATED"/>
    <property type="match status" value="1"/>
</dbReference>
<evidence type="ECO:0000256" key="1">
    <source>
        <dbReference type="ARBA" id="ARBA00007447"/>
    </source>
</evidence>
<comment type="similarity">
    <text evidence="1">Belongs to the peptidase A1 family.</text>
</comment>
<dbReference type="SUPFAM" id="SSF50630">
    <property type="entry name" value="Acid proteases"/>
    <property type="match status" value="1"/>
</dbReference>
<dbReference type="PANTHER" id="PTHR47965">
    <property type="entry name" value="ASPARTYL PROTEASE-RELATED"/>
    <property type="match status" value="1"/>
</dbReference>
<accession>A0ABU6S6C9</accession>
<name>A0ABU6S6C9_9FABA</name>
<dbReference type="PROSITE" id="PS51767">
    <property type="entry name" value="PEPTIDASE_A1"/>
    <property type="match status" value="1"/>
</dbReference>
<dbReference type="InterPro" id="IPR032799">
    <property type="entry name" value="TAXi_C"/>
</dbReference>
<comment type="caution">
    <text evidence="3">The sequence shown here is derived from an EMBL/GenBank/DDBJ whole genome shotgun (WGS) entry which is preliminary data.</text>
</comment>
<evidence type="ECO:0000313" key="4">
    <source>
        <dbReference type="Proteomes" id="UP001341840"/>
    </source>
</evidence>
<feature type="domain" description="Peptidase A1" evidence="2">
    <location>
        <begin position="1"/>
        <end position="162"/>
    </location>
</feature>
<protein>
    <recommendedName>
        <fullName evidence="2">Peptidase A1 domain-containing protein</fullName>
    </recommendedName>
</protein>
<dbReference type="Gene3D" id="2.40.70.10">
    <property type="entry name" value="Acid Proteases"/>
    <property type="match status" value="1"/>
</dbReference>
<dbReference type="Pfam" id="PF14541">
    <property type="entry name" value="TAXi_C"/>
    <property type="match status" value="1"/>
</dbReference>
<dbReference type="InterPro" id="IPR021109">
    <property type="entry name" value="Peptidase_aspartic_dom_sf"/>
</dbReference>
<gene>
    <name evidence="3" type="ORF">PIB30_012432</name>
</gene>
<evidence type="ECO:0000313" key="3">
    <source>
        <dbReference type="EMBL" id="MED6131729.1"/>
    </source>
</evidence>
<dbReference type="Proteomes" id="UP001341840">
    <property type="component" value="Unassembled WGS sequence"/>
</dbReference>
<keyword evidence="4" id="KW-1185">Reference proteome</keyword>
<dbReference type="InterPro" id="IPR001461">
    <property type="entry name" value="Aspartic_peptidase_A1"/>
</dbReference>
<reference evidence="3 4" key="1">
    <citation type="journal article" date="2023" name="Plants (Basel)">
        <title>Bridging the Gap: Combining Genomics and Transcriptomics Approaches to Understand Stylosanthes scabra, an Orphan Legume from the Brazilian Caatinga.</title>
        <authorList>
            <person name="Ferreira-Neto J.R.C."/>
            <person name="da Silva M.D."/>
            <person name="Binneck E."/>
            <person name="de Melo N.F."/>
            <person name="da Silva R.H."/>
            <person name="de Melo A.L.T.M."/>
            <person name="Pandolfi V."/>
            <person name="Bustamante F.O."/>
            <person name="Brasileiro-Vidal A.C."/>
            <person name="Benko-Iseppon A.M."/>
        </authorList>
    </citation>
    <scope>NUCLEOTIDE SEQUENCE [LARGE SCALE GENOMIC DNA]</scope>
    <source>
        <tissue evidence="3">Leaves</tissue>
    </source>
</reference>